<proteinExistence type="predicted"/>
<keyword evidence="1" id="KW-0812">Transmembrane</keyword>
<accession>A0AAD9ZEC1</accession>
<keyword evidence="1" id="KW-1133">Transmembrane helix</keyword>
<evidence type="ECO:0000313" key="2">
    <source>
        <dbReference type="EMBL" id="KAK3177046.1"/>
    </source>
</evidence>
<gene>
    <name evidence="2" type="ORF">OEA41_008372</name>
</gene>
<comment type="caution">
    <text evidence="2">The sequence shown here is derived from an EMBL/GenBank/DDBJ whole genome shotgun (WGS) entry which is preliminary data.</text>
</comment>
<name>A0AAD9ZEC1_9LECA</name>
<keyword evidence="3" id="KW-1185">Reference proteome</keyword>
<evidence type="ECO:0000256" key="1">
    <source>
        <dbReference type="SAM" id="Phobius"/>
    </source>
</evidence>
<organism evidence="2 3">
    <name type="scientific">Lepraria neglecta</name>
    <dbReference type="NCBI Taxonomy" id="209136"/>
    <lineage>
        <taxon>Eukaryota</taxon>
        <taxon>Fungi</taxon>
        <taxon>Dikarya</taxon>
        <taxon>Ascomycota</taxon>
        <taxon>Pezizomycotina</taxon>
        <taxon>Lecanoromycetes</taxon>
        <taxon>OSLEUM clade</taxon>
        <taxon>Lecanoromycetidae</taxon>
        <taxon>Lecanorales</taxon>
        <taxon>Lecanorineae</taxon>
        <taxon>Stereocaulaceae</taxon>
        <taxon>Lepraria</taxon>
    </lineage>
</organism>
<evidence type="ECO:0008006" key="4">
    <source>
        <dbReference type="Google" id="ProtNLM"/>
    </source>
</evidence>
<keyword evidence="1" id="KW-0472">Membrane</keyword>
<protein>
    <recommendedName>
        <fullName evidence="4">Transmembrane protein</fullName>
    </recommendedName>
</protein>
<dbReference type="AlphaFoldDB" id="A0AAD9ZEC1"/>
<sequence>MAAFSAPSINASSHDVPFTVTQQTPFQSGNQTQWDPDSIGTIVFGVLMFFMATIALWQRRQRLRQREHDAEHGEQLVIRPKRGAEHGSGNSHEARTAGVMDSIPMAEILRGIGDWSAVDVRVSGQEGSETQGSENEIDLSFVPRIGQALLRADTDWTLVGDDDEAKEEGKEKDEDD</sequence>
<dbReference type="Proteomes" id="UP001276659">
    <property type="component" value="Unassembled WGS sequence"/>
</dbReference>
<reference evidence="2" key="1">
    <citation type="submission" date="2022-11" db="EMBL/GenBank/DDBJ databases">
        <title>Chromosomal genome sequence assembly and mating type (MAT) locus characterization of the leprose asexual lichenized fungus Lepraria neglecta (Nyl.) Erichsen.</title>
        <authorList>
            <person name="Allen J.L."/>
            <person name="Pfeffer B."/>
        </authorList>
    </citation>
    <scope>NUCLEOTIDE SEQUENCE</scope>
    <source>
        <strain evidence="2">Allen 5258</strain>
    </source>
</reference>
<evidence type="ECO:0000313" key="3">
    <source>
        <dbReference type="Proteomes" id="UP001276659"/>
    </source>
</evidence>
<feature type="transmembrane region" description="Helical" evidence="1">
    <location>
        <begin position="38"/>
        <end position="57"/>
    </location>
</feature>
<dbReference type="EMBL" id="JASNWA010000004">
    <property type="protein sequence ID" value="KAK3177046.1"/>
    <property type="molecule type" value="Genomic_DNA"/>
</dbReference>